<comment type="caution">
    <text evidence="2">The sequence shown here is derived from an EMBL/GenBank/DDBJ whole genome shotgun (WGS) entry which is preliminary data.</text>
</comment>
<accession>A0AAW0WQ61</accession>
<gene>
    <name evidence="2" type="ORF">OTU49_008648</name>
</gene>
<dbReference type="AlphaFoldDB" id="A0AAW0WQ61"/>
<feature type="non-terminal residue" evidence="2">
    <location>
        <position position="1"/>
    </location>
</feature>
<sequence>ITMALPLFKAVPLNTVLEDDATLGDSNSMSMKERRSVPTNQLESVNRNSRYCKYTNSMIDCDYNWEEQNVPLRAKQDEEKIFIKRLHHLTLDYSGFCDLELYSVADAQLKAQPSTSCSSMRVSLRNVTLDFLGDPVTDLYALNSKVREVSLKSVKEQLRIIGSSIRVFKVDEVRGDVFVKVHNTTITHLERLHIKEYAKLLLLDSVIDKVPAGALVLSSSGN</sequence>
<dbReference type="Proteomes" id="UP001445076">
    <property type="component" value="Unassembled WGS sequence"/>
</dbReference>
<evidence type="ECO:0000313" key="2">
    <source>
        <dbReference type="EMBL" id="KAK8729141.1"/>
    </source>
</evidence>
<feature type="region of interest" description="Disordered" evidence="1">
    <location>
        <begin position="22"/>
        <end position="42"/>
    </location>
</feature>
<evidence type="ECO:0000313" key="3">
    <source>
        <dbReference type="Proteomes" id="UP001445076"/>
    </source>
</evidence>
<keyword evidence="3" id="KW-1185">Reference proteome</keyword>
<evidence type="ECO:0000256" key="1">
    <source>
        <dbReference type="SAM" id="MobiDB-lite"/>
    </source>
</evidence>
<proteinExistence type="predicted"/>
<organism evidence="2 3">
    <name type="scientific">Cherax quadricarinatus</name>
    <name type="common">Australian red claw crayfish</name>
    <dbReference type="NCBI Taxonomy" id="27406"/>
    <lineage>
        <taxon>Eukaryota</taxon>
        <taxon>Metazoa</taxon>
        <taxon>Ecdysozoa</taxon>
        <taxon>Arthropoda</taxon>
        <taxon>Crustacea</taxon>
        <taxon>Multicrustacea</taxon>
        <taxon>Malacostraca</taxon>
        <taxon>Eumalacostraca</taxon>
        <taxon>Eucarida</taxon>
        <taxon>Decapoda</taxon>
        <taxon>Pleocyemata</taxon>
        <taxon>Astacidea</taxon>
        <taxon>Parastacoidea</taxon>
        <taxon>Parastacidae</taxon>
        <taxon>Cherax</taxon>
    </lineage>
</organism>
<feature type="non-terminal residue" evidence="2">
    <location>
        <position position="222"/>
    </location>
</feature>
<name>A0AAW0WQ61_CHEQU</name>
<protein>
    <submittedName>
        <fullName evidence="2">Uncharacterized protein</fullName>
    </submittedName>
</protein>
<dbReference type="EMBL" id="JARKIK010000068">
    <property type="protein sequence ID" value="KAK8729141.1"/>
    <property type="molecule type" value="Genomic_DNA"/>
</dbReference>
<reference evidence="2 3" key="1">
    <citation type="journal article" date="2024" name="BMC Genomics">
        <title>Genome assembly of redclaw crayfish (Cherax quadricarinatus) provides insights into its immune adaptation and hypoxia tolerance.</title>
        <authorList>
            <person name="Liu Z."/>
            <person name="Zheng J."/>
            <person name="Li H."/>
            <person name="Fang K."/>
            <person name="Wang S."/>
            <person name="He J."/>
            <person name="Zhou D."/>
            <person name="Weng S."/>
            <person name="Chi M."/>
            <person name="Gu Z."/>
            <person name="He J."/>
            <person name="Li F."/>
            <person name="Wang M."/>
        </authorList>
    </citation>
    <scope>NUCLEOTIDE SEQUENCE [LARGE SCALE GENOMIC DNA]</scope>
    <source>
        <strain evidence="2">ZL_2023a</strain>
    </source>
</reference>